<evidence type="ECO:0000256" key="14">
    <source>
        <dbReference type="ARBA" id="ARBA00023316"/>
    </source>
</evidence>
<comment type="similarity">
    <text evidence="16">Belongs to the MurB family.</text>
</comment>
<dbReference type="Gene3D" id="3.90.78.10">
    <property type="entry name" value="UDP-N-acetylenolpyruvoylglucosamine reductase, C-terminal domain"/>
    <property type="match status" value="1"/>
</dbReference>
<dbReference type="GO" id="GO:0008762">
    <property type="term" value="F:UDP-N-acetylmuramate dehydrogenase activity"/>
    <property type="evidence" value="ECO:0007669"/>
    <property type="project" value="UniProtKB-UniRule"/>
</dbReference>
<dbReference type="UniPathway" id="UPA00219"/>
<evidence type="ECO:0000256" key="2">
    <source>
        <dbReference type="ARBA" id="ARBA00003921"/>
    </source>
</evidence>
<dbReference type="PROSITE" id="PS51387">
    <property type="entry name" value="FAD_PCMH"/>
    <property type="match status" value="1"/>
</dbReference>
<dbReference type="GO" id="GO:0071555">
    <property type="term" value="P:cell wall organization"/>
    <property type="evidence" value="ECO:0007669"/>
    <property type="project" value="UniProtKB-KW"/>
</dbReference>
<dbReference type="Pfam" id="PF02873">
    <property type="entry name" value="MurB_C"/>
    <property type="match status" value="1"/>
</dbReference>
<dbReference type="InterPro" id="IPR036318">
    <property type="entry name" value="FAD-bd_PCMH-like_sf"/>
</dbReference>
<keyword evidence="9 16" id="KW-0521">NADP</keyword>
<comment type="pathway">
    <text evidence="4 16">Cell wall biogenesis; peptidoglycan biosynthesis.</text>
</comment>
<evidence type="ECO:0000313" key="19">
    <source>
        <dbReference type="Proteomes" id="UP000051841"/>
    </source>
</evidence>
<comment type="cofactor">
    <cofactor evidence="1 16">
        <name>FAD</name>
        <dbReference type="ChEBI" id="CHEBI:57692"/>
    </cofactor>
</comment>
<dbReference type="GO" id="GO:0071949">
    <property type="term" value="F:FAD binding"/>
    <property type="evidence" value="ECO:0007669"/>
    <property type="project" value="InterPro"/>
</dbReference>
<dbReference type="NCBIfam" id="TIGR00179">
    <property type="entry name" value="murB"/>
    <property type="match status" value="1"/>
</dbReference>
<dbReference type="GO" id="GO:0005829">
    <property type="term" value="C:cytosol"/>
    <property type="evidence" value="ECO:0007669"/>
    <property type="project" value="TreeGrafter"/>
</dbReference>
<feature type="active site" description="Proton donor" evidence="16">
    <location>
        <position position="227"/>
    </location>
</feature>
<keyword evidence="6 16" id="KW-0132">Cell division</keyword>
<feature type="active site" evidence="16">
    <location>
        <position position="176"/>
    </location>
</feature>
<keyword evidence="19" id="KW-1185">Reference proteome</keyword>
<organism evidence="18 19">
    <name type="scientific">Kandleria vitulina DSM 20405</name>
    <dbReference type="NCBI Taxonomy" id="1410657"/>
    <lineage>
        <taxon>Bacteria</taxon>
        <taxon>Bacillati</taxon>
        <taxon>Bacillota</taxon>
        <taxon>Erysipelotrichia</taxon>
        <taxon>Erysipelotrichales</taxon>
        <taxon>Coprobacillaceae</taxon>
        <taxon>Kandleria</taxon>
    </lineage>
</organism>
<dbReference type="InterPro" id="IPR006094">
    <property type="entry name" value="Oxid_FAD_bind_N"/>
</dbReference>
<dbReference type="InterPro" id="IPR036635">
    <property type="entry name" value="MurB_C_sf"/>
</dbReference>
<dbReference type="HAMAP" id="MF_00037">
    <property type="entry name" value="MurB"/>
    <property type="match status" value="1"/>
</dbReference>
<evidence type="ECO:0000256" key="8">
    <source>
        <dbReference type="ARBA" id="ARBA00022827"/>
    </source>
</evidence>
<feature type="domain" description="FAD-binding PCMH-type" evidence="17">
    <location>
        <begin position="32"/>
        <end position="198"/>
    </location>
</feature>
<keyword evidence="10 16" id="KW-0133">Cell shape</keyword>
<dbReference type="AlphaFoldDB" id="A0A0R2HCN9"/>
<evidence type="ECO:0000256" key="16">
    <source>
        <dbReference type="HAMAP-Rule" id="MF_00037"/>
    </source>
</evidence>
<dbReference type="InterPro" id="IPR016166">
    <property type="entry name" value="FAD-bd_PCMH"/>
</dbReference>
<sequence length="306" mass="34268">MMNMTTIYNELLALDIGEVIQDEPMYKHTTYKVGGPARIFCEPRGIDELKKALSFIRNHQLKYMVLGKGSDLLFSDSVFEGVIVSLNALNKVHYNGNIIKAQSGASLIALAYQSAKVGLSGFEFMGGIPGTIGGALYMNAGAYKYCIADVFESCQILDENNEIITLNKEQMQFDYRHSILQSHPEWVIIEGTFKMNVKDPNEIRAVLDKRKERRMSSQPWNFASAGSVFRNPANKAAWQYVDEVGLRGYEIGGAQVSPKHSNFIVNNGYASAKDVLDLIHLVEKSVKDKFGVELKKEVILVNWENL</sequence>
<dbReference type="InterPro" id="IPR016169">
    <property type="entry name" value="FAD-bd_PCMH_sub2"/>
</dbReference>
<dbReference type="PANTHER" id="PTHR21071:SF4">
    <property type="entry name" value="UDP-N-ACETYLENOLPYRUVOYLGLUCOSAMINE REDUCTASE"/>
    <property type="match status" value="1"/>
</dbReference>
<protein>
    <recommendedName>
        <fullName evidence="16">UDP-N-acetylenolpyruvoylglucosamine reductase</fullName>
        <ecNumber evidence="16">1.3.1.98</ecNumber>
    </recommendedName>
    <alternativeName>
        <fullName evidence="16">UDP-N-acetylmuramate dehydrogenase</fullName>
    </alternativeName>
</protein>
<dbReference type="Gene3D" id="3.30.465.10">
    <property type="match status" value="1"/>
</dbReference>
<dbReference type="InterPro" id="IPR003170">
    <property type="entry name" value="MurB"/>
</dbReference>
<dbReference type="PANTHER" id="PTHR21071">
    <property type="entry name" value="UDP-N-ACETYLENOLPYRUVOYLGLUCOSAMINE REDUCTASE"/>
    <property type="match status" value="1"/>
</dbReference>
<keyword evidence="14 16" id="KW-0961">Cell wall biogenesis/degradation</keyword>
<name>A0A0R2HCN9_9FIRM</name>
<evidence type="ECO:0000256" key="10">
    <source>
        <dbReference type="ARBA" id="ARBA00022960"/>
    </source>
</evidence>
<dbReference type="InterPro" id="IPR011601">
    <property type="entry name" value="MurB_C"/>
</dbReference>
<dbReference type="PATRIC" id="fig|1410657.5.peg.199"/>
<gene>
    <name evidence="16" type="primary">murB</name>
    <name evidence="18" type="ORF">IV49_GL000196</name>
</gene>
<comment type="function">
    <text evidence="2 16">Cell wall formation.</text>
</comment>
<evidence type="ECO:0000256" key="5">
    <source>
        <dbReference type="ARBA" id="ARBA00022490"/>
    </source>
</evidence>
<evidence type="ECO:0000256" key="11">
    <source>
        <dbReference type="ARBA" id="ARBA00022984"/>
    </source>
</evidence>
<evidence type="ECO:0000256" key="7">
    <source>
        <dbReference type="ARBA" id="ARBA00022630"/>
    </source>
</evidence>
<dbReference type="GO" id="GO:0009252">
    <property type="term" value="P:peptidoglycan biosynthetic process"/>
    <property type="evidence" value="ECO:0007669"/>
    <property type="project" value="UniProtKB-UniRule"/>
</dbReference>
<keyword evidence="5 16" id="KW-0963">Cytoplasm</keyword>
<keyword evidence="8 16" id="KW-0274">FAD</keyword>
<dbReference type="SUPFAM" id="SSF56176">
    <property type="entry name" value="FAD-binding/transporter-associated domain-like"/>
    <property type="match status" value="1"/>
</dbReference>
<evidence type="ECO:0000256" key="13">
    <source>
        <dbReference type="ARBA" id="ARBA00023306"/>
    </source>
</evidence>
<dbReference type="GO" id="GO:0051301">
    <property type="term" value="P:cell division"/>
    <property type="evidence" value="ECO:0007669"/>
    <property type="project" value="UniProtKB-KW"/>
</dbReference>
<comment type="caution">
    <text evidence="18">The sequence shown here is derived from an EMBL/GenBank/DDBJ whole genome shotgun (WGS) entry which is preliminary data.</text>
</comment>
<dbReference type="Gene3D" id="3.30.43.10">
    <property type="entry name" value="Uridine Diphospho-n-acetylenolpyruvylglucosamine Reductase, domain 2"/>
    <property type="match status" value="1"/>
</dbReference>
<dbReference type="EC" id="1.3.1.98" evidence="16"/>
<reference evidence="18 19" key="1">
    <citation type="journal article" date="2015" name="Genome Announc.">
        <title>Expanding the biotechnology potential of lactobacilli through comparative genomics of 213 strains and associated genera.</title>
        <authorList>
            <person name="Sun Z."/>
            <person name="Harris H.M."/>
            <person name="McCann A."/>
            <person name="Guo C."/>
            <person name="Argimon S."/>
            <person name="Zhang W."/>
            <person name="Yang X."/>
            <person name="Jeffery I.B."/>
            <person name="Cooney J.C."/>
            <person name="Kagawa T.F."/>
            <person name="Liu W."/>
            <person name="Song Y."/>
            <person name="Salvetti E."/>
            <person name="Wrobel A."/>
            <person name="Rasinkangas P."/>
            <person name="Parkhill J."/>
            <person name="Rea M.C."/>
            <person name="O'Sullivan O."/>
            <person name="Ritari J."/>
            <person name="Douillard F.P."/>
            <person name="Paul Ross R."/>
            <person name="Yang R."/>
            <person name="Briner A.E."/>
            <person name="Felis G.E."/>
            <person name="de Vos W.M."/>
            <person name="Barrangou R."/>
            <person name="Klaenhammer T.R."/>
            <person name="Caufield P.W."/>
            <person name="Cui Y."/>
            <person name="Zhang H."/>
            <person name="O'Toole P.W."/>
        </authorList>
    </citation>
    <scope>NUCLEOTIDE SEQUENCE [LARGE SCALE GENOMIC DNA]</scope>
    <source>
        <strain evidence="18 19">DSM 20405</strain>
    </source>
</reference>
<proteinExistence type="inferred from homology"/>
<evidence type="ECO:0000256" key="1">
    <source>
        <dbReference type="ARBA" id="ARBA00001974"/>
    </source>
</evidence>
<comment type="catalytic activity">
    <reaction evidence="15 16">
        <text>UDP-N-acetyl-alpha-D-muramate + NADP(+) = UDP-N-acetyl-3-O-(1-carboxyvinyl)-alpha-D-glucosamine + NADPH + H(+)</text>
        <dbReference type="Rhea" id="RHEA:12248"/>
        <dbReference type="ChEBI" id="CHEBI:15378"/>
        <dbReference type="ChEBI" id="CHEBI:57783"/>
        <dbReference type="ChEBI" id="CHEBI:58349"/>
        <dbReference type="ChEBI" id="CHEBI:68483"/>
        <dbReference type="ChEBI" id="CHEBI:70757"/>
        <dbReference type="EC" id="1.3.1.98"/>
    </reaction>
</comment>
<evidence type="ECO:0000259" key="17">
    <source>
        <dbReference type="PROSITE" id="PS51387"/>
    </source>
</evidence>
<evidence type="ECO:0000256" key="4">
    <source>
        <dbReference type="ARBA" id="ARBA00004752"/>
    </source>
</evidence>
<feature type="active site" evidence="16">
    <location>
        <position position="297"/>
    </location>
</feature>
<keyword evidence="12 16" id="KW-0560">Oxidoreductase</keyword>
<dbReference type="NCBIfam" id="NF010480">
    <property type="entry name" value="PRK13905.1"/>
    <property type="match status" value="1"/>
</dbReference>
<keyword evidence="7 16" id="KW-0285">Flavoprotein</keyword>
<evidence type="ECO:0000256" key="3">
    <source>
        <dbReference type="ARBA" id="ARBA00004496"/>
    </source>
</evidence>
<accession>A0A0R2HCN9</accession>
<dbReference type="EMBL" id="JQBL01000010">
    <property type="protein sequence ID" value="KRN50328.1"/>
    <property type="molecule type" value="Genomic_DNA"/>
</dbReference>
<dbReference type="RefSeq" id="WP_338010444.1">
    <property type="nucleotide sequence ID" value="NZ_JQBL01000010.1"/>
</dbReference>
<evidence type="ECO:0000256" key="15">
    <source>
        <dbReference type="ARBA" id="ARBA00048914"/>
    </source>
</evidence>
<dbReference type="GO" id="GO:0008360">
    <property type="term" value="P:regulation of cell shape"/>
    <property type="evidence" value="ECO:0007669"/>
    <property type="project" value="UniProtKB-KW"/>
</dbReference>
<dbReference type="InterPro" id="IPR016167">
    <property type="entry name" value="FAD-bd_PCMH_sub1"/>
</dbReference>
<dbReference type="SUPFAM" id="SSF56194">
    <property type="entry name" value="Uridine diphospho-N-Acetylenolpyruvylglucosamine reductase, MurB, C-terminal domain"/>
    <property type="match status" value="1"/>
</dbReference>
<keyword evidence="13 16" id="KW-0131">Cell cycle</keyword>
<comment type="subcellular location">
    <subcellularLocation>
        <location evidence="3 16">Cytoplasm</location>
    </subcellularLocation>
</comment>
<evidence type="ECO:0000256" key="9">
    <source>
        <dbReference type="ARBA" id="ARBA00022857"/>
    </source>
</evidence>
<evidence type="ECO:0000313" key="18">
    <source>
        <dbReference type="EMBL" id="KRN50328.1"/>
    </source>
</evidence>
<dbReference type="Proteomes" id="UP000051841">
    <property type="component" value="Unassembled WGS sequence"/>
</dbReference>
<evidence type="ECO:0000256" key="6">
    <source>
        <dbReference type="ARBA" id="ARBA00022618"/>
    </source>
</evidence>
<keyword evidence="11 16" id="KW-0573">Peptidoglycan synthesis</keyword>
<evidence type="ECO:0000256" key="12">
    <source>
        <dbReference type="ARBA" id="ARBA00023002"/>
    </source>
</evidence>
<dbReference type="Pfam" id="PF01565">
    <property type="entry name" value="FAD_binding_4"/>
    <property type="match status" value="1"/>
</dbReference>